<dbReference type="InterPro" id="IPR050561">
    <property type="entry name" value="PTP"/>
</dbReference>
<evidence type="ECO:0000256" key="11">
    <source>
        <dbReference type="ARBA" id="ARBA00023306"/>
    </source>
</evidence>
<dbReference type="Pfam" id="PF14671">
    <property type="entry name" value="DSPn"/>
    <property type="match status" value="1"/>
</dbReference>
<reference evidence="15" key="1">
    <citation type="submission" date="2022-07" db="EMBL/GenBank/DDBJ databases">
        <authorList>
            <person name="Trinca V."/>
            <person name="Uliana J.V.C."/>
            <person name="Torres T.T."/>
            <person name="Ward R.J."/>
            <person name="Monesi N."/>
        </authorList>
    </citation>
    <scope>NUCLEOTIDE SEQUENCE</scope>
    <source>
        <strain evidence="15">HSMRA1968</strain>
        <tissue evidence="15">Whole embryos</tissue>
    </source>
</reference>
<evidence type="ECO:0000256" key="4">
    <source>
        <dbReference type="ARBA" id="ARBA00013064"/>
    </source>
</evidence>
<dbReference type="Pfam" id="PF04930">
    <property type="entry name" value="FUN14"/>
    <property type="match status" value="1"/>
</dbReference>
<keyword evidence="5" id="KW-0132">Cell division</keyword>
<dbReference type="InterPro" id="IPR016130">
    <property type="entry name" value="Tyr_Pase_AS"/>
</dbReference>
<dbReference type="Pfam" id="PF00782">
    <property type="entry name" value="DSPc"/>
    <property type="match status" value="1"/>
</dbReference>
<evidence type="ECO:0000256" key="3">
    <source>
        <dbReference type="ARBA" id="ARBA00009160"/>
    </source>
</evidence>
<dbReference type="InterPro" id="IPR007014">
    <property type="entry name" value="FUN14"/>
</dbReference>
<comment type="subcellular location">
    <subcellularLocation>
        <location evidence="1">Mitochondrion outer membrane</location>
        <topology evidence="1">Multi-pass membrane protein</topology>
    </subcellularLocation>
</comment>
<dbReference type="EMBL" id="WJQU01000002">
    <property type="protein sequence ID" value="KAJ6641769.1"/>
    <property type="molecule type" value="Genomic_DNA"/>
</dbReference>
<keyword evidence="6" id="KW-0812">Transmembrane</keyword>
<evidence type="ECO:0000256" key="8">
    <source>
        <dbReference type="ARBA" id="ARBA00022912"/>
    </source>
</evidence>
<keyword evidence="8" id="KW-0904">Protein phosphatase</keyword>
<dbReference type="PROSITE" id="PS00383">
    <property type="entry name" value="TYR_PHOSPHATASE_1"/>
    <property type="match status" value="1"/>
</dbReference>
<dbReference type="SMART" id="SM00195">
    <property type="entry name" value="DSPc"/>
    <property type="match status" value="1"/>
</dbReference>
<keyword evidence="9" id="KW-1133">Transmembrane helix</keyword>
<dbReference type="Gene3D" id="3.90.190.10">
    <property type="entry name" value="Protein tyrosine phosphatase superfamily"/>
    <property type="match status" value="2"/>
</dbReference>
<evidence type="ECO:0000256" key="6">
    <source>
        <dbReference type="ARBA" id="ARBA00022692"/>
    </source>
</evidence>
<protein>
    <recommendedName>
        <fullName evidence="4">protein-tyrosine-phosphatase</fullName>
        <ecNumber evidence="4">3.1.3.48</ecNumber>
    </recommendedName>
</protein>
<evidence type="ECO:0000256" key="10">
    <source>
        <dbReference type="ARBA" id="ARBA00023136"/>
    </source>
</evidence>
<dbReference type="InterPro" id="IPR000340">
    <property type="entry name" value="Dual-sp_phosphatase_cat-dom"/>
</dbReference>
<dbReference type="InterPro" id="IPR020422">
    <property type="entry name" value="TYR_PHOSPHATASE_DUAL_dom"/>
</dbReference>
<dbReference type="SUPFAM" id="SSF52799">
    <property type="entry name" value="(Phosphotyrosine protein) phosphatases II"/>
    <property type="match status" value="2"/>
</dbReference>
<organism evidence="15 16">
    <name type="scientific">Pseudolycoriella hygida</name>
    <dbReference type="NCBI Taxonomy" id="35572"/>
    <lineage>
        <taxon>Eukaryota</taxon>
        <taxon>Metazoa</taxon>
        <taxon>Ecdysozoa</taxon>
        <taxon>Arthropoda</taxon>
        <taxon>Hexapoda</taxon>
        <taxon>Insecta</taxon>
        <taxon>Pterygota</taxon>
        <taxon>Neoptera</taxon>
        <taxon>Endopterygota</taxon>
        <taxon>Diptera</taxon>
        <taxon>Nematocera</taxon>
        <taxon>Sciaroidea</taxon>
        <taxon>Sciaridae</taxon>
        <taxon>Pseudolycoriella</taxon>
    </lineage>
</organism>
<feature type="region of interest" description="Disordered" evidence="12">
    <location>
        <begin position="402"/>
        <end position="424"/>
    </location>
</feature>
<keyword evidence="11" id="KW-0131">Cell cycle</keyword>
<dbReference type="CDD" id="cd17657">
    <property type="entry name" value="CDC14_N"/>
    <property type="match status" value="1"/>
</dbReference>
<dbReference type="PANTHER" id="PTHR23339">
    <property type="entry name" value="TYROSINE SPECIFIC PROTEIN PHOSPHATASE AND DUAL SPECIFICITY PROTEIN PHOSPHATASE"/>
    <property type="match status" value="1"/>
</dbReference>
<comment type="similarity">
    <text evidence="3">Belongs to the FUN14 family.</text>
</comment>
<evidence type="ECO:0000256" key="9">
    <source>
        <dbReference type="ARBA" id="ARBA00022989"/>
    </source>
</evidence>
<dbReference type="GO" id="GO:0004725">
    <property type="term" value="F:protein tyrosine phosphatase activity"/>
    <property type="evidence" value="ECO:0007669"/>
    <property type="project" value="UniProtKB-EC"/>
</dbReference>
<evidence type="ECO:0000256" key="7">
    <source>
        <dbReference type="ARBA" id="ARBA00022801"/>
    </source>
</evidence>
<dbReference type="InterPro" id="IPR000387">
    <property type="entry name" value="Tyr_Pase_dom"/>
</dbReference>
<dbReference type="AlphaFoldDB" id="A0A9Q0N328"/>
<dbReference type="OrthoDB" id="266663at2759"/>
<keyword evidence="16" id="KW-1185">Reference proteome</keyword>
<evidence type="ECO:0000256" key="12">
    <source>
        <dbReference type="SAM" id="MobiDB-lite"/>
    </source>
</evidence>
<dbReference type="SMART" id="SM00404">
    <property type="entry name" value="PTPc_motif"/>
    <property type="match status" value="1"/>
</dbReference>
<dbReference type="GO" id="GO:0051301">
    <property type="term" value="P:cell division"/>
    <property type="evidence" value="ECO:0007669"/>
    <property type="project" value="UniProtKB-KW"/>
</dbReference>
<comment type="similarity">
    <text evidence="2">Belongs to the protein-tyrosine phosphatase family. Non-receptor class CDC14 subfamily.</text>
</comment>
<dbReference type="InterPro" id="IPR029021">
    <property type="entry name" value="Prot-tyrosine_phosphatase-like"/>
</dbReference>
<dbReference type="Proteomes" id="UP001151699">
    <property type="component" value="Chromosome B"/>
</dbReference>
<dbReference type="GO" id="GO:0005741">
    <property type="term" value="C:mitochondrial outer membrane"/>
    <property type="evidence" value="ECO:0007669"/>
    <property type="project" value="UniProtKB-SubCell"/>
</dbReference>
<evidence type="ECO:0000256" key="1">
    <source>
        <dbReference type="ARBA" id="ARBA00004374"/>
    </source>
</evidence>
<comment type="caution">
    <text evidence="15">The sequence shown here is derived from an EMBL/GenBank/DDBJ whole genome shotgun (WGS) entry which is preliminary data.</text>
</comment>
<evidence type="ECO:0000256" key="2">
    <source>
        <dbReference type="ARBA" id="ARBA00007315"/>
    </source>
</evidence>
<evidence type="ECO:0000259" key="13">
    <source>
        <dbReference type="PROSITE" id="PS50054"/>
    </source>
</evidence>
<dbReference type="CDD" id="cd14499">
    <property type="entry name" value="CDC14_C"/>
    <property type="match status" value="1"/>
</dbReference>
<sequence>MDELNEYLVAASEIQRNRLYFVTFKNNYKPTSTSNTLYFTIDEEFHYENFFHDFGPLDICMLYYYCNRLNDLLIDRTHAKKKIIHYTSTNEEKRLNAAYLIGAFGIIYLNRTPDDVYRLLTVGKIPPYIRFCDASSISSTYKISLLDCLNAVYKGMKAGFFNFDDFDNKKYCYYEMVENGDLNWILPDKFLAFCGPHNEKKVKNGYIYHEPEKYLDYFRIHNVTTVIRLNVKMYDAQRFLQHGFDHKELYFVDGTTPTDHILKQFLHICESTSGAVAVHCKAGLGRTGTLIGAYIMKHYKFSALEAIAWLRLCRPGSVIAHQQQWLEDKQMWLWEEGENYRKKRNITSTPVHTYGIYSIKKMRLNTNNATNRNTLHSFKKSSIIKDRVQKASRKLDNMKITDDVPKTSSKKQMKIAASPTKKDSCSINDNSDVLNALMIHHERTNVSALQKNALTNADDGVPVNVYCRDENKNNPNIDATDDISSEVVNDLKSINLIGRDEENNRIRRVSVIVEESGEPIGTQGDQLNKIKAMRRRHSRSVNVSTSLNDPFYRHTRAKSQPFRNKTKILQTAAQSPMKPLVAIIDSTDSGEKTTTTRLNRITAYNKRMALQIRKVKEIPATSQQLNGNNANIINNNNPASKQTGTDDGKSNFLLRRSSRIDCHHSGERKYNSNNSTATTPTSITATTISRTRLYLDRNSLKSKRNANCSSIGSPCEQDRDKITENLDQDDNDRDFMWHASLESDCCGNSVNLDLDVSLNKSRTVKSNSVKRGKRSLSSTRVAKTNEKNIKRKTASDSPQQLTFNGKVEDISKKEMKPLTEYDGDKHLMTSAKGKKEEENKIIEKMAAAESFLDKVLGDVSKKTAMKQIVIGSLSGWAVGFSTMKIGKTAAFLVGGGIILVEVANEQGWIKIDWNKVNKQIDKAADKVEEIATGEGPKWTDKAENFVNRKLDQAESTLKKKTQKAKRWYSTFIGDDSGPKINEFHIFIGAFVGGYFLGAAMS</sequence>
<dbReference type="PROSITE" id="PS50054">
    <property type="entry name" value="TYR_PHOSPHATASE_DUAL"/>
    <property type="match status" value="1"/>
</dbReference>
<proteinExistence type="inferred from homology"/>
<dbReference type="InterPro" id="IPR029260">
    <property type="entry name" value="DSPn"/>
</dbReference>
<evidence type="ECO:0000256" key="5">
    <source>
        <dbReference type="ARBA" id="ARBA00022618"/>
    </source>
</evidence>
<accession>A0A9Q0N328</accession>
<evidence type="ECO:0000313" key="16">
    <source>
        <dbReference type="Proteomes" id="UP001151699"/>
    </source>
</evidence>
<gene>
    <name evidence="15" type="primary">cdc14ab</name>
    <name evidence="15" type="ORF">Bhyg_06712</name>
</gene>
<dbReference type="InterPro" id="IPR003595">
    <property type="entry name" value="Tyr_Pase_cat"/>
</dbReference>
<feature type="domain" description="Tyrosine specific protein phosphatases" evidence="14">
    <location>
        <begin position="263"/>
        <end position="325"/>
    </location>
</feature>
<dbReference type="InterPro" id="IPR044506">
    <property type="entry name" value="CDC14_C"/>
</dbReference>
<evidence type="ECO:0000259" key="14">
    <source>
        <dbReference type="PROSITE" id="PS50056"/>
    </source>
</evidence>
<dbReference type="FunFam" id="3.90.190.10:FF:000006">
    <property type="entry name" value="Dual specificity protein phosphatase CDC14B"/>
    <property type="match status" value="1"/>
</dbReference>
<keyword evidence="10" id="KW-0472">Membrane</keyword>
<keyword evidence="7" id="KW-0378">Hydrolase</keyword>
<dbReference type="EC" id="3.1.3.48" evidence="4"/>
<dbReference type="PROSITE" id="PS50056">
    <property type="entry name" value="TYR_PHOSPHATASE_2"/>
    <property type="match status" value="1"/>
</dbReference>
<name>A0A9Q0N328_9DIPT</name>
<feature type="domain" description="Tyrosine-protein phosphatase" evidence="13">
    <location>
        <begin position="180"/>
        <end position="346"/>
    </location>
</feature>
<evidence type="ECO:0000313" key="15">
    <source>
        <dbReference type="EMBL" id="KAJ6641769.1"/>
    </source>
</evidence>